<keyword evidence="1" id="KW-0418">Kinase</keyword>
<reference evidence="2" key="1">
    <citation type="submission" date="2016-10" db="EMBL/GenBank/DDBJ databases">
        <authorList>
            <person name="Varghese N."/>
            <person name="Submissions S."/>
        </authorList>
    </citation>
    <scope>NUCLEOTIDE SEQUENCE [LARGE SCALE GENOMIC DNA]</scope>
    <source>
        <strain evidence="2">BL9</strain>
    </source>
</reference>
<accession>A0A1G5IUB7</accession>
<organism evidence="1 2">
    <name type="scientific">Paenibacillus polysaccharolyticus</name>
    <dbReference type="NCBI Taxonomy" id="582692"/>
    <lineage>
        <taxon>Bacteria</taxon>
        <taxon>Bacillati</taxon>
        <taxon>Bacillota</taxon>
        <taxon>Bacilli</taxon>
        <taxon>Bacillales</taxon>
        <taxon>Paenibacillaceae</taxon>
        <taxon>Paenibacillus</taxon>
    </lineage>
</organism>
<sequence>MSQTIYVISGPAGVGKSTTSQQLVQALSKSAYISGDAISHIPVNGRGKPWLFKETFDLTWKNILSLTRNLLEQDYDVVIDYVTFPSEIEWFVQQLTDFQYRIVYVVLLVDRSTLIARDQSRSAEVQMGERSLVLLEEFEACSELKEQHKLYTQQYRREQVSEIIEEIQNNFRFILKGGHPS</sequence>
<dbReference type="EMBL" id="FMVM01000009">
    <property type="protein sequence ID" value="SCY79672.1"/>
    <property type="molecule type" value="Genomic_DNA"/>
</dbReference>
<dbReference type="RefSeq" id="WP_090920957.1">
    <property type="nucleotide sequence ID" value="NZ_FMVM01000009.1"/>
</dbReference>
<evidence type="ECO:0000313" key="2">
    <source>
        <dbReference type="Proteomes" id="UP000198538"/>
    </source>
</evidence>
<dbReference type="Gene3D" id="3.40.50.300">
    <property type="entry name" value="P-loop containing nucleotide triphosphate hydrolases"/>
    <property type="match status" value="1"/>
</dbReference>
<dbReference type="GO" id="GO:0016301">
    <property type="term" value="F:kinase activity"/>
    <property type="evidence" value="ECO:0007669"/>
    <property type="project" value="UniProtKB-KW"/>
</dbReference>
<dbReference type="SUPFAM" id="SSF52540">
    <property type="entry name" value="P-loop containing nucleoside triphosphate hydrolases"/>
    <property type="match status" value="1"/>
</dbReference>
<protein>
    <submittedName>
        <fullName evidence="1">Predicted kinase</fullName>
    </submittedName>
</protein>
<name>A0A1G5IUB7_9BACL</name>
<dbReference type="Pfam" id="PF13671">
    <property type="entry name" value="AAA_33"/>
    <property type="match status" value="1"/>
</dbReference>
<dbReference type="Proteomes" id="UP000198538">
    <property type="component" value="Unassembled WGS sequence"/>
</dbReference>
<dbReference type="InterPro" id="IPR027417">
    <property type="entry name" value="P-loop_NTPase"/>
</dbReference>
<keyword evidence="1" id="KW-0808">Transferase</keyword>
<dbReference type="STRING" id="582692.SAMN05720606_109181"/>
<proteinExistence type="predicted"/>
<keyword evidence="2" id="KW-1185">Reference proteome</keyword>
<dbReference type="AlphaFoldDB" id="A0A1G5IUB7"/>
<evidence type="ECO:0000313" key="1">
    <source>
        <dbReference type="EMBL" id="SCY79672.1"/>
    </source>
</evidence>
<gene>
    <name evidence="1" type="ORF">SAMN05720606_109181</name>
</gene>